<dbReference type="GO" id="GO:0005737">
    <property type="term" value="C:cytoplasm"/>
    <property type="evidence" value="ECO:0007669"/>
    <property type="project" value="UniProtKB-SubCell"/>
</dbReference>
<sequence>MMTQLTDGIRPVLRYHFDGASWHTEDAEVVSETPVTLFVNGAEYVTAAITAIDLHDWVLGFLAGDGVIASGDAVTVFRWMPQEGQIWVRVPGLQPRLATSRYLGSCCGQSRPGFFNPTSVPALAANLTLQVDELKAAFDALSRWSSHQHSGGLHVAGLARRGQLLVARADVGRHNALDKVYGAALTKPDLLHDAYVVFSGRLSAEIVWKVRTMGVEAIVSNAAPTSLGIEVGRTTGVTTVGFLRGHELSVFTHPERLLLDPLA</sequence>
<dbReference type="GO" id="GO:0097163">
    <property type="term" value="F:sulfur carrier activity"/>
    <property type="evidence" value="ECO:0007669"/>
    <property type="project" value="UniProtKB-UniRule"/>
</dbReference>
<evidence type="ECO:0000256" key="3">
    <source>
        <dbReference type="HAMAP-Rule" id="MF_00187"/>
    </source>
</evidence>
<dbReference type="Pfam" id="PF02634">
    <property type="entry name" value="FdhD-NarQ"/>
    <property type="match status" value="1"/>
</dbReference>
<keyword evidence="4" id="KW-0808">Transferase</keyword>
<dbReference type="GO" id="GO:0006777">
    <property type="term" value="P:Mo-molybdopterin cofactor biosynthetic process"/>
    <property type="evidence" value="ECO:0007669"/>
    <property type="project" value="UniProtKB-UniRule"/>
</dbReference>
<evidence type="ECO:0000313" key="4">
    <source>
        <dbReference type="EMBL" id="PSR23660.1"/>
    </source>
</evidence>
<keyword evidence="2 3" id="KW-0501">Molybdenum cofactor biosynthesis</keyword>
<protein>
    <recommendedName>
        <fullName evidence="3">Sulfur carrier protein FdhD</fullName>
    </recommendedName>
</protein>
<evidence type="ECO:0000313" key="5">
    <source>
        <dbReference type="Proteomes" id="UP000241848"/>
    </source>
</evidence>
<dbReference type="EMBL" id="PXYV01000004">
    <property type="protein sequence ID" value="PSR23660.1"/>
    <property type="molecule type" value="Genomic_DNA"/>
</dbReference>
<dbReference type="Gene3D" id="3.10.20.10">
    <property type="match status" value="1"/>
</dbReference>
<comment type="similarity">
    <text evidence="3">Belongs to the FdhD family.</text>
</comment>
<proteinExistence type="inferred from homology"/>
<comment type="subcellular location">
    <subcellularLocation>
        <location evidence="3">Cytoplasm</location>
    </subcellularLocation>
</comment>
<dbReference type="GO" id="GO:0016783">
    <property type="term" value="F:sulfurtransferase activity"/>
    <property type="evidence" value="ECO:0007669"/>
    <property type="project" value="InterPro"/>
</dbReference>
<accession>A0A2T2WN51</accession>
<dbReference type="PIRSF" id="PIRSF015626">
    <property type="entry name" value="FdhD"/>
    <property type="match status" value="1"/>
</dbReference>
<feature type="active site" description="Cysteine persulfide intermediate" evidence="3">
    <location>
        <position position="107"/>
    </location>
</feature>
<organism evidence="4 5">
    <name type="scientific">Sulfobacillus acidophilus</name>
    <dbReference type="NCBI Taxonomy" id="53633"/>
    <lineage>
        <taxon>Bacteria</taxon>
        <taxon>Bacillati</taxon>
        <taxon>Bacillota</taxon>
        <taxon>Clostridia</taxon>
        <taxon>Eubacteriales</taxon>
        <taxon>Clostridiales Family XVII. Incertae Sedis</taxon>
        <taxon>Sulfobacillus</taxon>
    </lineage>
</organism>
<dbReference type="PANTHER" id="PTHR30592:SF1">
    <property type="entry name" value="SULFUR CARRIER PROTEIN FDHD"/>
    <property type="match status" value="1"/>
</dbReference>
<dbReference type="InterPro" id="IPR003786">
    <property type="entry name" value="FdhD"/>
</dbReference>
<dbReference type="AlphaFoldDB" id="A0A2T2WN51"/>
<dbReference type="Gene3D" id="3.40.140.10">
    <property type="entry name" value="Cytidine Deaminase, domain 2"/>
    <property type="match status" value="1"/>
</dbReference>
<dbReference type="SUPFAM" id="SSF53927">
    <property type="entry name" value="Cytidine deaminase-like"/>
    <property type="match status" value="1"/>
</dbReference>
<dbReference type="InterPro" id="IPR016193">
    <property type="entry name" value="Cytidine_deaminase-like"/>
</dbReference>
<keyword evidence="1 3" id="KW-0963">Cytoplasm</keyword>
<name>A0A2T2WN51_9FIRM</name>
<evidence type="ECO:0000256" key="2">
    <source>
        <dbReference type="ARBA" id="ARBA00023150"/>
    </source>
</evidence>
<dbReference type="Proteomes" id="UP000241848">
    <property type="component" value="Unassembled WGS sequence"/>
</dbReference>
<gene>
    <name evidence="3" type="primary">fdhD</name>
    <name evidence="4" type="ORF">C7B45_02520</name>
</gene>
<comment type="caution">
    <text evidence="3">Lacks conserved residue(s) required for the propagation of feature annotation.</text>
</comment>
<comment type="function">
    <text evidence="3">Required for formate dehydrogenase (FDH) activity. Acts as a sulfur carrier protein that transfers sulfur from IscS to the molybdenum cofactor prior to its insertion into FDH.</text>
</comment>
<evidence type="ECO:0000256" key="1">
    <source>
        <dbReference type="ARBA" id="ARBA00022490"/>
    </source>
</evidence>
<reference evidence="4 5" key="1">
    <citation type="journal article" date="2014" name="BMC Genomics">
        <title>Comparison of environmental and isolate Sulfobacillus genomes reveals diverse carbon, sulfur, nitrogen, and hydrogen metabolisms.</title>
        <authorList>
            <person name="Justice N.B."/>
            <person name="Norman A."/>
            <person name="Brown C.T."/>
            <person name="Singh A."/>
            <person name="Thomas B.C."/>
            <person name="Banfield J.F."/>
        </authorList>
    </citation>
    <scope>NUCLEOTIDE SEQUENCE [LARGE SCALE GENOMIC DNA]</scope>
    <source>
        <strain evidence="4">AMDSBA3</strain>
    </source>
</reference>
<dbReference type="NCBIfam" id="TIGR00129">
    <property type="entry name" value="fdhD_narQ"/>
    <property type="match status" value="1"/>
</dbReference>
<comment type="caution">
    <text evidence="4">The sequence shown here is derived from an EMBL/GenBank/DDBJ whole genome shotgun (WGS) entry which is preliminary data.</text>
</comment>
<dbReference type="PANTHER" id="PTHR30592">
    <property type="entry name" value="FORMATE DEHYDROGENASE"/>
    <property type="match status" value="1"/>
</dbReference>
<dbReference type="HAMAP" id="MF_00187">
    <property type="entry name" value="FdhD"/>
    <property type="match status" value="1"/>
</dbReference>